<dbReference type="RefSeq" id="WP_047196429.1">
    <property type="nucleotide sequence ID" value="NZ_CP011371.1"/>
</dbReference>
<dbReference type="PANTHER" id="PTHR30024:SF21">
    <property type="entry name" value="ABC TRANSPORTER SUBSTRATE-BINDING PROTEIN"/>
    <property type="match status" value="1"/>
</dbReference>
<dbReference type="OrthoDB" id="9780180at2"/>
<keyword evidence="3" id="KW-1185">Reference proteome</keyword>
<dbReference type="InterPro" id="IPR006311">
    <property type="entry name" value="TAT_signal"/>
</dbReference>
<dbReference type="PATRIC" id="fig|413882.6.peg.4768"/>
<evidence type="ECO:0000313" key="3">
    <source>
        <dbReference type="Proteomes" id="UP000035352"/>
    </source>
</evidence>
<organism evidence="2 3">
    <name type="scientific">Caldimonas brevitalea</name>
    <dbReference type="NCBI Taxonomy" id="413882"/>
    <lineage>
        <taxon>Bacteria</taxon>
        <taxon>Pseudomonadati</taxon>
        <taxon>Pseudomonadota</taxon>
        <taxon>Betaproteobacteria</taxon>
        <taxon>Burkholderiales</taxon>
        <taxon>Sphaerotilaceae</taxon>
        <taxon>Caldimonas</taxon>
    </lineage>
</organism>
<dbReference type="STRING" id="413882.AAW51_4560"/>
<dbReference type="Gene3D" id="3.40.190.10">
    <property type="entry name" value="Periplasmic binding protein-like II"/>
    <property type="match status" value="2"/>
</dbReference>
<sequence>MDTTEQPLPPHEFDDGRRHLLKTVGAVTLLAAAGSARRAHSAPAQQPAAIRIAVAQAFTGTPPSFSASSMAIAHAKGWIEQEFAADGIKVEWYSFKGAGPAVNEALTNQQVDFAFQGDLPSIIGRAGGLKTRLVLATGVRANLYVAVPSGSPLRTLADLRGQRVSLFKGTNIHLPALRLLEAHGLREKDLRLVNLDTASALAAVSTNDVDAAIGGQDLLRLRDKGGIRILYTTKGQSPVYTRQSAVLVTDTFAQRYPEATARVVKAAVKTARWASDEAHREEVLRLWARAGTPYEHWKEDYAGEPLRVRLNPNFDPFLVARYKDAVEQAARFKLIRSKFDVDSWIDSRPLSAALKELRLETYWPVYQADGRVAGA</sequence>
<dbReference type="KEGG" id="pbh:AAW51_4560"/>
<reference evidence="2 3" key="1">
    <citation type="submission" date="2015-05" db="EMBL/GenBank/DDBJ databases">
        <authorList>
            <person name="Tang B."/>
            <person name="Yu Y."/>
        </authorList>
    </citation>
    <scope>NUCLEOTIDE SEQUENCE [LARGE SCALE GENOMIC DNA]</scope>
    <source>
        <strain evidence="2 3">DSM 7029</strain>
    </source>
</reference>
<dbReference type="PROSITE" id="PS51318">
    <property type="entry name" value="TAT"/>
    <property type="match status" value="1"/>
</dbReference>
<dbReference type="EMBL" id="CP011371">
    <property type="protein sequence ID" value="AKJ31251.1"/>
    <property type="molecule type" value="Genomic_DNA"/>
</dbReference>
<dbReference type="AlphaFoldDB" id="A0A0G3BV24"/>
<dbReference type="SUPFAM" id="SSF53850">
    <property type="entry name" value="Periplasmic binding protein-like II"/>
    <property type="match status" value="1"/>
</dbReference>
<dbReference type="Pfam" id="PF09084">
    <property type="entry name" value="NMT1"/>
    <property type="match status" value="1"/>
</dbReference>
<evidence type="ECO:0000313" key="2">
    <source>
        <dbReference type="EMBL" id="AKJ31251.1"/>
    </source>
</evidence>
<dbReference type="CDD" id="cd13555">
    <property type="entry name" value="PBP2_sulfate_ester_like"/>
    <property type="match status" value="1"/>
</dbReference>
<evidence type="ECO:0000259" key="1">
    <source>
        <dbReference type="Pfam" id="PF09084"/>
    </source>
</evidence>
<proteinExistence type="predicted"/>
<dbReference type="PANTHER" id="PTHR30024">
    <property type="entry name" value="ALIPHATIC SULFONATES-BINDING PROTEIN-RELATED"/>
    <property type="match status" value="1"/>
</dbReference>
<dbReference type="Proteomes" id="UP000035352">
    <property type="component" value="Chromosome"/>
</dbReference>
<protein>
    <submittedName>
        <fullName evidence="2">Nitrate ABC transporter substrate-binding protein</fullName>
    </submittedName>
</protein>
<gene>
    <name evidence="2" type="primary">ssuA</name>
    <name evidence="2" type="ORF">AAW51_4560</name>
</gene>
<dbReference type="InterPro" id="IPR015168">
    <property type="entry name" value="SsuA/THI5"/>
</dbReference>
<feature type="domain" description="SsuA/THI5-like" evidence="1">
    <location>
        <begin position="71"/>
        <end position="275"/>
    </location>
</feature>
<name>A0A0G3BV24_9BURK</name>
<accession>A0A0G3BV24</accession>